<feature type="domain" description="AAA+ ATPase" evidence="5">
    <location>
        <begin position="264"/>
        <end position="400"/>
    </location>
</feature>
<keyword evidence="7" id="KW-1185">Reference proteome</keyword>
<dbReference type="Gene3D" id="3.40.50.300">
    <property type="entry name" value="P-loop containing nucleotide triphosphate hydrolases"/>
    <property type="match status" value="1"/>
</dbReference>
<dbReference type="HOGENOM" id="CLU_023673_0_0_0"/>
<dbReference type="EMBL" id="CP007139">
    <property type="protein sequence ID" value="AIE83641.1"/>
    <property type="molecule type" value="Genomic_DNA"/>
</dbReference>
<dbReference type="InterPro" id="IPR052381">
    <property type="entry name" value="AAA_domain_protein"/>
</dbReference>
<dbReference type="OrthoDB" id="9806903at2"/>
<sequence>MSSAPHEIEVLIRAKYPILYIVSWEERRVAETVATVCRGLNRTLHTWSITQGMRPPVNRSTGPVKPTTLPGELEALALVHEAPESTVFLLRDFHPYMKDYRVIRLLRDLAQQLRDKRQTIILTAPTLSLPNDLEKDVTLVDFGLPEQADIEATLDKVLEAVKDNPNLDTKLEPLQRELLVKSAQGLTQDEIESVFARSLVESRKFDIDSILGEKKQIIRKSGLLEYYAPEAALKDVGGLELLKGWLDKRTKSFTDDARQFGLPAPKGVLLLGVQGCGKSLAAKAIAAQWNLPLLRLDVGRIFGSLVGQSEENIRKAIKVAESVAPCVLWADELEKGFAGVSGGVSDSGTTSRVFATFLTWMSEKTAPVFLIATANDVSALPPEMLRKGRFDEIFFVDLPDGPEREQIFSIHLGKRKRDVSKYNLKTLSKATDGFSGAEIEQVVVGALFVAFDAGRELQQKDLLTEAKNVVPLSVMMAEEIDELRSWAKLRTRPASKRDDE</sequence>
<dbReference type="GO" id="GO:0016887">
    <property type="term" value="F:ATP hydrolysis activity"/>
    <property type="evidence" value="ECO:0007669"/>
    <property type="project" value="InterPro"/>
</dbReference>
<dbReference type="STRING" id="661478.OP10G_0273"/>
<evidence type="ECO:0000256" key="3">
    <source>
        <dbReference type="ARBA" id="ARBA00038088"/>
    </source>
</evidence>
<proteinExistence type="inferred from homology"/>
<dbReference type="InterPro" id="IPR003593">
    <property type="entry name" value="AAA+_ATPase"/>
</dbReference>
<dbReference type="PANTHER" id="PTHR42960">
    <property type="entry name" value="YCF46 PROTEIN"/>
    <property type="match status" value="1"/>
</dbReference>
<dbReference type="SUPFAM" id="SSF52540">
    <property type="entry name" value="P-loop containing nucleoside triphosphate hydrolases"/>
    <property type="match status" value="1"/>
</dbReference>
<dbReference type="InterPro" id="IPR041569">
    <property type="entry name" value="AAA_lid_3"/>
</dbReference>
<dbReference type="SMART" id="SM00382">
    <property type="entry name" value="AAA"/>
    <property type="match status" value="1"/>
</dbReference>
<dbReference type="KEGG" id="fgi:OP10G_0273"/>
<evidence type="ECO:0000256" key="2">
    <source>
        <dbReference type="ARBA" id="ARBA00022840"/>
    </source>
</evidence>
<dbReference type="PANTHER" id="PTHR42960:SF1">
    <property type="entry name" value="YCF46 PROTEIN"/>
    <property type="match status" value="1"/>
</dbReference>
<reference evidence="6 7" key="1">
    <citation type="journal article" date="2014" name="PLoS ONE">
        <title>The first complete genome sequence of the class fimbriimonadia in the phylum armatimonadetes.</title>
        <authorList>
            <person name="Hu Z.Y."/>
            <person name="Wang Y.Z."/>
            <person name="Im W.T."/>
            <person name="Wang S.Y."/>
            <person name="Zhao G.P."/>
            <person name="Zheng H.J."/>
            <person name="Quan Z.X."/>
        </authorList>
    </citation>
    <scope>NUCLEOTIDE SEQUENCE [LARGE SCALE GENOMIC DNA]</scope>
    <source>
        <strain evidence="6">Gsoil 348</strain>
    </source>
</reference>
<dbReference type="eggNOG" id="COG0464">
    <property type="taxonomic scope" value="Bacteria"/>
</dbReference>
<dbReference type="CDD" id="cd19507">
    <property type="entry name" value="RecA-like_Ycf46-like"/>
    <property type="match status" value="1"/>
</dbReference>
<accession>A0A068NJH0</accession>
<dbReference type="InterPro" id="IPR027417">
    <property type="entry name" value="P-loop_NTPase"/>
</dbReference>
<dbReference type="Proteomes" id="UP000027982">
    <property type="component" value="Chromosome"/>
</dbReference>
<dbReference type="Pfam" id="PF17862">
    <property type="entry name" value="AAA_lid_3"/>
    <property type="match status" value="1"/>
</dbReference>
<protein>
    <recommendedName>
        <fullName evidence="4">Uncharacterized AAA domain-containing protein ycf46</fullName>
    </recommendedName>
</protein>
<organism evidence="6 7">
    <name type="scientific">Fimbriimonas ginsengisoli Gsoil 348</name>
    <dbReference type="NCBI Taxonomy" id="661478"/>
    <lineage>
        <taxon>Bacteria</taxon>
        <taxon>Bacillati</taxon>
        <taxon>Armatimonadota</taxon>
        <taxon>Fimbriimonadia</taxon>
        <taxon>Fimbriimonadales</taxon>
        <taxon>Fimbriimonadaceae</taxon>
        <taxon>Fimbriimonas</taxon>
    </lineage>
</organism>
<dbReference type="AlphaFoldDB" id="A0A068NJH0"/>
<evidence type="ECO:0000313" key="6">
    <source>
        <dbReference type="EMBL" id="AIE83641.1"/>
    </source>
</evidence>
<keyword evidence="1" id="KW-0547">Nucleotide-binding</keyword>
<dbReference type="GO" id="GO:0005524">
    <property type="term" value="F:ATP binding"/>
    <property type="evidence" value="ECO:0007669"/>
    <property type="project" value="UniProtKB-KW"/>
</dbReference>
<keyword evidence="2" id="KW-0067">ATP-binding</keyword>
<gene>
    <name evidence="6" type="ORF">OP10G_0273</name>
</gene>
<evidence type="ECO:0000256" key="1">
    <source>
        <dbReference type="ARBA" id="ARBA00022741"/>
    </source>
</evidence>
<dbReference type="RefSeq" id="WP_025227689.1">
    <property type="nucleotide sequence ID" value="NZ_CP007139.1"/>
</dbReference>
<dbReference type="Gene3D" id="1.10.8.60">
    <property type="match status" value="1"/>
</dbReference>
<dbReference type="Pfam" id="PF00004">
    <property type="entry name" value="AAA"/>
    <property type="match status" value="1"/>
</dbReference>
<evidence type="ECO:0000259" key="5">
    <source>
        <dbReference type="SMART" id="SM00382"/>
    </source>
</evidence>
<comment type="similarity">
    <text evidence="3">Belongs to the AAA ATPase family. Highly divergent.</text>
</comment>
<name>A0A068NJH0_FIMGI</name>
<evidence type="ECO:0000256" key="4">
    <source>
        <dbReference type="ARBA" id="ARBA00040480"/>
    </source>
</evidence>
<dbReference type="InterPro" id="IPR003959">
    <property type="entry name" value="ATPase_AAA_core"/>
</dbReference>
<evidence type="ECO:0000313" key="7">
    <source>
        <dbReference type="Proteomes" id="UP000027982"/>
    </source>
</evidence>